<evidence type="ECO:0000313" key="3">
    <source>
        <dbReference type="Proteomes" id="UP001604277"/>
    </source>
</evidence>
<gene>
    <name evidence="2" type="ORF">Fot_19540</name>
    <name evidence="1" type="ORF">Fot_56045</name>
</gene>
<evidence type="ECO:0000313" key="1">
    <source>
        <dbReference type="EMBL" id="KAL2457817.1"/>
    </source>
</evidence>
<accession>A0ABD1VLC1</accession>
<dbReference type="EMBL" id="JBFOLJ010000005">
    <property type="protein sequence ID" value="KAL2538149.1"/>
    <property type="molecule type" value="Genomic_DNA"/>
</dbReference>
<reference evidence="3" key="1">
    <citation type="submission" date="2024-07" db="EMBL/GenBank/DDBJ databases">
        <title>Two chromosome-level genome assemblies of Korean endemic species Abeliophyllum distichum and Forsythia ovata (Oleaceae).</title>
        <authorList>
            <person name="Jang H."/>
        </authorList>
    </citation>
    <scope>NUCLEOTIDE SEQUENCE [LARGE SCALE GENOMIC DNA]</scope>
</reference>
<sequence length="133" mass="14801">MRGLQFRGDLQYLFLMHPTIPPPGSTMYIPVPGQLAPHYTVQYPPLMPLASSGVPGQTVSSSNTDTQQTYASFVETQENHLPIVQSHGSGPFQYAPTYMYGSMPPNAHAAYPTHPYSYPSYYSGLSICRVWKR</sequence>
<name>A0ABD1VLC1_9LAMI</name>
<proteinExistence type="predicted"/>
<organism evidence="2 3">
    <name type="scientific">Forsythia ovata</name>
    <dbReference type="NCBI Taxonomy" id="205694"/>
    <lineage>
        <taxon>Eukaryota</taxon>
        <taxon>Viridiplantae</taxon>
        <taxon>Streptophyta</taxon>
        <taxon>Embryophyta</taxon>
        <taxon>Tracheophyta</taxon>
        <taxon>Spermatophyta</taxon>
        <taxon>Magnoliopsida</taxon>
        <taxon>eudicotyledons</taxon>
        <taxon>Gunneridae</taxon>
        <taxon>Pentapetalae</taxon>
        <taxon>asterids</taxon>
        <taxon>lamiids</taxon>
        <taxon>Lamiales</taxon>
        <taxon>Oleaceae</taxon>
        <taxon>Forsythieae</taxon>
        <taxon>Forsythia</taxon>
    </lineage>
</organism>
<comment type="caution">
    <text evidence="2">The sequence shown here is derived from an EMBL/GenBank/DDBJ whole genome shotgun (WGS) entry which is preliminary data.</text>
</comment>
<dbReference type="Proteomes" id="UP001604277">
    <property type="component" value="Unassembled WGS sequence"/>
</dbReference>
<reference evidence="2" key="2">
    <citation type="submission" date="2024-07" db="EMBL/GenBank/DDBJ databases">
        <title>Two chromosome-level genome assemblies of Korean endemic species Abeliophyllum distichum and Forsythia ovata (Oleaceae).</title>
        <authorList>
            <person name="Mun J.H."/>
        </authorList>
    </citation>
    <scope>NUCLEOTIDE SEQUENCE</scope>
    <source>
        <strain evidence="2">KNKB202402200001</strain>
        <tissue evidence="2">Leaf</tissue>
    </source>
</reference>
<evidence type="ECO:0000313" key="2">
    <source>
        <dbReference type="EMBL" id="KAL2538149.1"/>
    </source>
</evidence>
<dbReference type="AlphaFoldDB" id="A0ABD1VLC1"/>
<dbReference type="EMBL" id="JBFOLJ010000035">
    <property type="protein sequence ID" value="KAL2457817.1"/>
    <property type="molecule type" value="Genomic_DNA"/>
</dbReference>
<protein>
    <submittedName>
        <fullName evidence="2">Splicing factor-like protein 1</fullName>
    </submittedName>
</protein>
<keyword evidence="3" id="KW-1185">Reference proteome</keyword>